<dbReference type="PANTHER" id="PTHR21366">
    <property type="entry name" value="GLYOXALASE FAMILY PROTEIN"/>
    <property type="match status" value="1"/>
</dbReference>
<dbReference type="PROSITE" id="PS51819">
    <property type="entry name" value="VOC"/>
    <property type="match status" value="1"/>
</dbReference>
<sequence>MAFAGGPMRIHTLDHLVLCVADVAATCAFYERALGLEPRQERPGKWSLHFGAHKISLQDAAAAPSIARDTVPGSGNFCLITDTPIATVIEHLGREGVAITDGPGERAGATGPILSVYFRDPDGNLVEVSNRLPPAQATSPP</sequence>
<feature type="domain" description="VOC" evidence="1">
    <location>
        <begin position="12"/>
        <end position="131"/>
    </location>
</feature>
<reference evidence="2" key="1">
    <citation type="journal article" date="2014" name="Int. J. Syst. Evol. Microbiol.">
        <title>Complete genome sequence of Corynebacterium casei LMG S-19264T (=DSM 44701T), isolated from a smear-ripened cheese.</title>
        <authorList>
            <consortium name="US DOE Joint Genome Institute (JGI-PGF)"/>
            <person name="Walter F."/>
            <person name="Albersmeier A."/>
            <person name="Kalinowski J."/>
            <person name="Ruckert C."/>
        </authorList>
    </citation>
    <scope>NUCLEOTIDE SEQUENCE</scope>
    <source>
        <strain evidence="2">CGMCC 1.12919</strain>
    </source>
</reference>
<dbReference type="EMBL" id="BMGG01000003">
    <property type="protein sequence ID" value="GGC59157.1"/>
    <property type="molecule type" value="Genomic_DNA"/>
</dbReference>
<dbReference type="Gene3D" id="3.10.180.10">
    <property type="entry name" value="2,3-Dihydroxybiphenyl 1,2-Dioxygenase, domain 1"/>
    <property type="match status" value="1"/>
</dbReference>
<comment type="caution">
    <text evidence="2">The sequence shown here is derived from an EMBL/GenBank/DDBJ whole genome shotgun (WGS) entry which is preliminary data.</text>
</comment>
<evidence type="ECO:0000259" key="1">
    <source>
        <dbReference type="PROSITE" id="PS51819"/>
    </source>
</evidence>
<organism evidence="2 3">
    <name type="scientific">Chelatococcus reniformis</name>
    <dbReference type="NCBI Taxonomy" id="1494448"/>
    <lineage>
        <taxon>Bacteria</taxon>
        <taxon>Pseudomonadati</taxon>
        <taxon>Pseudomonadota</taxon>
        <taxon>Alphaproteobacteria</taxon>
        <taxon>Hyphomicrobiales</taxon>
        <taxon>Chelatococcaceae</taxon>
        <taxon>Chelatococcus</taxon>
    </lineage>
</organism>
<evidence type="ECO:0000313" key="2">
    <source>
        <dbReference type="EMBL" id="GGC59157.1"/>
    </source>
</evidence>
<reference evidence="2" key="2">
    <citation type="submission" date="2020-09" db="EMBL/GenBank/DDBJ databases">
        <authorList>
            <person name="Sun Q."/>
            <person name="Zhou Y."/>
        </authorList>
    </citation>
    <scope>NUCLEOTIDE SEQUENCE</scope>
    <source>
        <strain evidence="2">CGMCC 1.12919</strain>
    </source>
</reference>
<dbReference type="InterPro" id="IPR050383">
    <property type="entry name" value="GlyoxalaseI/FosfomycinResist"/>
</dbReference>
<proteinExistence type="predicted"/>
<dbReference type="Pfam" id="PF00903">
    <property type="entry name" value="Glyoxalase"/>
    <property type="match status" value="1"/>
</dbReference>
<dbReference type="InterPro" id="IPR004360">
    <property type="entry name" value="Glyas_Fos-R_dOase_dom"/>
</dbReference>
<dbReference type="InterPro" id="IPR037523">
    <property type="entry name" value="VOC_core"/>
</dbReference>
<accession>A0A916XBU5</accession>
<dbReference type="Proteomes" id="UP000637002">
    <property type="component" value="Unassembled WGS sequence"/>
</dbReference>
<keyword evidence="3" id="KW-1185">Reference proteome</keyword>
<gene>
    <name evidence="2" type="ORF">GCM10010994_17450</name>
</gene>
<dbReference type="AlphaFoldDB" id="A0A916XBU5"/>
<dbReference type="SUPFAM" id="SSF54593">
    <property type="entry name" value="Glyoxalase/Bleomycin resistance protein/Dihydroxybiphenyl dioxygenase"/>
    <property type="match status" value="1"/>
</dbReference>
<dbReference type="PANTHER" id="PTHR21366:SF14">
    <property type="entry name" value="GLYOXALASE DOMAIN-CONTAINING PROTEIN 5"/>
    <property type="match status" value="1"/>
</dbReference>
<name>A0A916XBU5_9HYPH</name>
<protein>
    <submittedName>
        <fullName evidence="2">Virulence protein</fullName>
    </submittedName>
</protein>
<dbReference type="InterPro" id="IPR029068">
    <property type="entry name" value="Glyas_Bleomycin-R_OHBP_Dase"/>
</dbReference>
<evidence type="ECO:0000313" key="3">
    <source>
        <dbReference type="Proteomes" id="UP000637002"/>
    </source>
</evidence>